<name>A0A919MT32_9ACTN</name>
<sequence>MIGRLAAWGAGLAMVLVAAGCGGDSGAGDSTMPAEAPLVQPTWESCAAAAPSARGLDGAQDALSMPRLDGSFQPVSAVVCGSAPVKQANGSTALVASENKATDIAAVVAALRLPDEAPTDGACTMDLPVVPWLALVDADGRWVQPGVPKDACGKPRIEFRDAFGAMRTTQVSAKPVQELESAEAAKTGCGQSWADMVWATSQMGLGRTALPVLPAADAAARICVYTVPEDQRGTGKPAGRFASGGRLAAEKWAGAREQLTVSKDAAACSTPATRFAVLQVEQATLYVEADGCERVLVEAGGRSSLRQGSESLGTLLFG</sequence>
<accession>A0A919MT32</accession>
<proteinExistence type="predicted"/>
<dbReference type="AlphaFoldDB" id="A0A919MT32"/>
<protein>
    <submittedName>
        <fullName evidence="1">Uncharacterized protein</fullName>
    </submittedName>
</protein>
<dbReference type="EMBL" id="BOMV01000065">
    <property type="protein sequence ID" value="GIE98841.1"/>
    <property type="molecule type" value="Genomic_DNA"/>
</dbReference>
<organism evidence="1 2">
    <name type="scientific">Paractinoplanes rishiriensis</name>
    <dbReference type="NCBI Taxonomy" id="1050105"/>
    <lineage>
        <taxon>Bacteria</taxon>
        <taxon>Bacillati</taxon>
        <taxon>Actinomycetota</taxon>
        <taxon>Actinomycetes</taxon>
        <taxon>Micromonosporales</taxon>
        <taxon>Micromonosporaceae</taxon>
        <taxon>Paractinoplanes</taxon>
    </lineage>
</organism>
<evidence type="ECO:0000313" key="1">
    <source>
        <dbReference type="EMBL" id="GIE98841.1"/>
    </source>
</evidence>
<dbReference type="Proteomes" id="UP000636960">
    <property type="component" value="Unassembled WGS sequence"/>
</dbReference>
<reference evidence="1" key="1">
    <citation type="submission" date="2021-01" db="EMBL/GenBank/DDBJ databases">
        <title>Whole genome shotgun sequence of Actinoplanes rishiriensis NBRC 108556.</title>
        <authorList>
            <person name="Komaki H."/>
            <person name="Tamura T."/>
        </authorList>
    </citation>
    <scope>NUCLEOTIDE SEQUENCE</scope>
    <source>
        <strain evidence="1">NBRC 108556</strain>
    </source>
</reference>
<gene>
    <name evidence="1" type="ORF">Ari01nite_63060</name>
</gene>
<evidence type="ECO:0000313" key="2">
    <source>
        <dbReference type="Proteomes" id="UP000636960"/>
    </source>
</evidence>
<comment type="caution">
    <text evidence="1">The sequence shown here is derived from an EMBL/GenBank/DDBJ whole genome shotgun (WGS) entry which is preliminary data.</text>
</comment>
<keyword evidence="2" id="KW-1185">Reference proteome</keyword>
<dbReference type="PROSITE" id="PS51257">
    <property type="entry name" value="PROKAR_LIPOPROTEIN"/>
    <property type="match status" value="1"/>
</dbReference>